<feature type="domain" description="Glycoside hydrolase family 3 N-terminal" evidence="5">
    <location>
        <begin position="1"/>
        <end position="234"/>
    </location>
</feature>
<evidence type="ECO:0000259" key="5">
    <source>
        <dbReference type="Pfam" id="PF00933"/>
    </source>
</evidence>
<dbReference type="AlphaFoldDB" id="A0A9P8RU50"/>
<dbReference type="Gene3D" id="3.40.50.1700">
    <property type="entry name" value="Glycoside hydrolase family 3 C-terminal domain"/>
    <property type="match status" value="1"/>
</dbReference>
<evidence type="ECO:0000313" key="6">
    <source>
        <dbReference type="EMBL" id="KAH0566402.1"/>
    </source>
</evidence>
<evidence type="ECO:0000256" key="3">
    <source>
        <dbReference type="ARBA" id="ARBA00023180"/>
    </source>
</evidence>
<dbReference type="InterPro" id="IPR050226">
    <property type="entry name" value="NagZ_Beta-hexosaminidase"/>
</dbReference>
<dbReference type="InterPro" id="IPR001764">
    <property type="entry name" value="Glyco_hydro_3_N"/>
</dbReference>
<comment type="similarity">
    <text evidence="1">Belongs to the glycosyl hydrolase 3 family.</text>
</comment>
<dbReference type="Pfam" id="PF00933">
    <property type="entry name" value="Glyco_hydro_3"/>
    <property type="match status" value="1"/>
</dbReference>
<proteinExistence type="inferred from homology"/>
<gene>
    <name evidence="6" type="ORF">GP486_000185</name>
</gene>
<sequence length="779" mass="85539">MALGATRSPSLAYDVAKATAKELRAVGINWNFAPVLDVLTDSKEPVVTVRSFSDDPQVVGKFGGAFVQGLRVGGIASCVKHFPGITSSGNGNRNPCGSGTEKTKYDLEDHGLVPFRRGVAHDGLDSIMLTRSILHPDGKTDLVHDPKNVVHGLLRRQLGYRGVVVSDCSDISSANTRRSAESPITAIETGSDMIIVNGQLPTLISTMEGIYKAFVDGKLRVDMMERAFERISTLKKYYLNWEVALGDLGESAISSLMLEHQILARKAYEASITVVRADRSIMSVFSRLQETDIVLLLTPVVRPICSFHDTSGPIDPFECFGRALASRHKRIRHVPYTLQSGITSFHVAFIKRATAVVLVTCNSIRPHQSPQIRNAKVVQAACGSKPLVALAACDPCDLLDDKSFPTYICTYEYTKPALETAASIIFGERHAPGVLPISVPGSQVKRPQRSWKVDIWEKRRDGYSTADLWNHALGQRWPMDAATLSALLDRPGFSKHYIVRNPGSKELLGLCATYFTPRSQGEIIGSLALLLVRPTHLNQGVGLSLHNVAVRELSNTAGIVSMQLGSIFPRFFPGLPVDLATKDLDWFSHRGWNLGDDKFVYDLFLDMEKDGHRWQTPPDSTLTTTGENNTPVSFSTCQPGQFSALLTFEQKFFSPHNYPGWLEKYQGLKVTDDIADIVLATIPSKNPSDQSYGTTVIGAALVYSPIGNSQVAKDIPWPKMMGEKVGGIACVSVHPNYRTEATTKGLLCASIKELFNRGITGCFVEWVVPDLEWYESLGR</sequence>
<dbReference type="EMBL" id="JAGHQM010000010">
    <property type="protein sequence ID" value="KAH0566402.1"/>
    <property type="molecule type" value="Genomic_DNA"/>
</dbReference>
<dbReference type="InterPro" id="IPR036962">
    <property type="entry name" value="Glyco_hydro_3_N_sf"/>
</dbReference>
<dbReference type="SUPFAM" id="SSF55729">
    <property type="entry name" value="Acyl-CoA N-acyltransferases (Nat)"/>
    <property type="match status" value="1"/>
</dbReference>
<dbReference type="GO" id="GO:0004553">
    <property type="term" value="F:hydrolase activity, hydrolyzing O-glycosyl compounds"/>
    <property type="evidence" value="ECO:0007669"/>
    <property type="project" value="InterPro"/>
</dbReference>
<keyword evidence="3" id="KW-0325">Glycoprotein</keyword>
<reference evidence="6" key="1">
    <citation type="submission" date="2021-03" db="EMBL/GenBank/DDBJ databases">
        <title>Comparative genomics and phylogenomic investigation of the class Geoglossomycetes provide insights into ecological specialization and systematics.</title>
        <authorList>
            <person name="Melie T."/>
            <person name="Pirro S."/>
            <person name="Miller A.N."/>
            <person name="Quandt A."/>
        </authorList>
    </citation>
    <scope>NUCLEOTIDE SEQUENCE</scope>
    <source>
        <strain evidence="6">CAQ_001_2017</strain>
    </source>
</reference>
<dbReference type="Gene3D" id="3.40.630.30">
    <property type="match status" value="1"/>
</dbReference>
<dbReference type="GO" id="GO:0005975">
    <property type="term" value="P:carbohydrate metabolic process"/>
    <property type="evidence" value="ECO:0007669"/>
    <property type="project" value="InterPro"/>
</dbReference>
<accession>A0A9P8RU50</accession>
<dbReference type="GO" id="GO:0009254">
    <property type="term" value="P:peptidoglycan turnover"/>
    <property type="evidence" value="ECO:0007669"/>
    <property type="project" value="TreeGrafter"/>
</dbReference>
<dbReference type="InterPro" id="IPR016181">
    <property type="entry name" value="Acyl_CoA_acyltransferase"/>
</dbReference>
<comment type="caution">
    <text evidence="6">The sequence shown here is derived from an EMBL/GenBank/DDBJ whole genome shotgun (WGS) entry which is preliminary data.</text>
</comment>
<keyword evidence="7" id="KW-1185">Reference proteome</keyword>
<dbReference type="InterPro" id="IPR017853">
    <property type="entry name" value="GH"/>
</dbReference>
<evidence type="ECO:0000313" key="7">
    <source>
        <dbReference type="Proteomes" id="UP000750711"/>
    </source>
</evidence>
<dbReference type="Gene3D" id="3.20.20.300">
    <property type="entry name" value="Glycoside hydrolase, family 3, N-terminal domain"/>
    <property type="match status" value="1"/>
</dbReference>
<evidence type="ECO:0000256" key="1">
    <source>
        <dbReference type="ARBA" id="ARBA00005336"/>
    </source>
</evidence>
<dbReference type="PANTHER" id="PTHR30480:SF16">
    <property type="entry name" value="GLYCOSIDE HYDROLASE FAMILY 3 DOMAIN PROTEIN"/>
    <property type="match status" value="1"/>
</dbReference>
<organism evidence="6 7">
    <name type="scientific">Trichoglossum hirsutum</name>
    <dbReference type="NCBI Taxonomy" id="265104"/>
    <lineage>
        <taxon>Eukaryota</taxon>
        <taxon>Fungi</taxon>
        <taxon>Dikarya</taxon>
        <taxon>Ascomycota</taxon>
        <taxon>Pezizomycotina</taxon>
        <taxon>Geoglossomycetes</taxon>
        <taxon>Geoglossales</taxon>
        <taxon>Geoglossaceae</taxon>
        <taxon>Trichoglossum</taxon>
    </lineage>
</organism>
<keyword evidence="2" id="KW-0378">Hydrolase</keyword>
<dbReference type="PANTHER" id="PTHR30480">
    <property type="entry name" value="BETA-HEXOSAMINIDASE-RELATED"/>
    <property type="match status" value="1"/>
</dbReference>
<dbReference type="InterPro" id="IPR036881">
    <property type="entry name" value="Glyco_hydro_3_C_sf"/>
</dbReference>
<evidence type="ECO:0000256" key="4">
    <source>
        <dbReference type="ARBA" id="ARBA00023295"/>
    </source>
</evidence>
<protein>
    <recommendedName>
        <fullName evidence="5">Glycoside hydrolase family 3 N-terminal domain-containing protein</fullName>
    </recommendedName>
</protein>
<name>A0A9P8RU50_9PEZI</name>
<keyword evidence="4" id="KW-0326">Glycosidase</keyword>
<evidence type="ECO:0000256" key="2">
    <source>
        <dbReference type="ARBA" id="ARBA00022801"/>
    </source>
</evidence>
<dbReference type="Proteomes" id="UP000750711">
    <property type="component" value="Unassembled WGS sequence"/>
</dbReference>
<dbReference type="SUPFAM" id="SSF51445">
    <property type="entry name" value="(Trans)glycosidases"/>
    <property type="match status" value="1"/>
</dbReference>